<dbReference type="Gene3D" id="1.25.40.280">
    <property type="entry name" value="alix/aip1 like domains"/>
    <property type="match status" value="1"/>
</dbReference>
<gene>
    <name evidence="2" type="ORF">Agub_g6136</name>
</gene>
<evidence type="ECO:0000313" key="3">
    <source>
        <dbReference type="Proteomes" id="UP001054857"/>
    </source>
</evidence>
<keyword evidence="3" id="KW-1185">Reference proteome</keyword>
<dbReference type="EMBL" id="BMAR01000008">
    <property type="protein sequence ID" value="GFR44801.1"/>
    <property type="molecule type" value="Genomic_DNA"/>
</dbReference>
<protein>
    <recommendedName>
        <fullName evidence="1">BRO1 domain-containing protein</fullName>
    </recommendedName>
</protein>
<dbReference type="Proteomes" id="UP001054857">
    <property type="component" value="Unassembled WGS sequence"/>
</dbReference>
<dbReference type="PANTHER" id="PTHR23030">
    <property type="entry name" value="PCD6 INTERACTING PROTEIN-RELATED"/>
    <property type="match status" value="1"/>
</dbReference>
<dbReference type="GO" id="GO:0005768">
    <property type="term" value="C:endosome"/>
    <property type="evidence" value="ECO:0007669"/>
    <property type="project" value="TreeGrafter"/>
</dbReference>
<dbReference type="InterPro" id="IPR038499">
    <property type="entry name" value="BRO1_sf"/>
</dbReference>
<evidence type="ECO:0000313" key="2">
    <source>
        <dbReference type="EMBL" id="GFR44801.1"/>
    </source>
</evidence>
<organism evidence="2 3">
    <name type="scientific">Astrephomene gubernaculifera</name>
    <dbReference type="NCBI Taxonomy" id="47775"/>
    <lineage>
        <taxon>Eukaryota</taxon>
        <taxon>Viridiplantae</taxon>
        <taxon>Chlorophyta</taxon>
        <taxon>core chlorophytes</taxon>
        <taxon>Chlorophyceae</taxon>
        <taxon>CS clade</taxon>
        <taxon>Chlamydomonadales</taxon>
        <taxon>Astrephomenaceae</taxon>
        <taxon>Astrephomene</taxon>
    </lineage>
</organism>
<dbReference type="GO" id="GO:0043328">
    <property type="term" value="P:protein transport to vacuole involved in ubiquitin-dependent protein catabolic process via the multivesicular body sorting pathway"/>
    <property type="evidence" value="ECO:0007669"/>
    <property type="project" value="TreeGrafter"/>
</dbReference>
<proteinExistence type="predicted"/>
<dbReference type="CDD" id="cd09246">
    <property type="entry name" value="BRO1_Alix_like_1"/>
    <property type="match status" value="1"/>
</dbReference>
<comment type="caution">
    <text evidence="2">The sequence shown here is derived from an EMBL/GenBank/DDBJ whole genome shotgun (WGS) entry which is preliminary data.</text>
</comment>
<feature type="non-terminal residue" evidence="2">
    <location>
        <position position="1"/>
    </location>
</feature>
<dbReference type="AlphaFoldDB" id="A0AAD3DMW4"/>
<sequence>MPTAQSVMLAIHCKKADTVDLKTPLLTYIRATYSDREADDAADDLERIQALRAEVALAQSGSQPSARDTLMKYYRCLCAIETRFPISKEKGHAQVVFSWFDAFRPTRRASQPNIHFEKAAVLFNSGALASQAALGSDRTSAEGLTAACKLFQEASGTFQLLREAESAKTDTPRPLDTGAECAGLLEKLMLTQAQECVYHKAVIDKKSPNVLARLAKQAALMYEEVERLFAAPALAGYFDKSWVQHVSLKASIYQVEELIQASRQQRADDKVNNEIAVLKEAFARLQSTRRIAKAISTEMADSVNRTQELVQQLLARAEKDNNSIYLMKVPSFPELPPTPGALLVKAAPPPAPALDAAAEHLFTGLVPEASARALSKYSEQVDSLLRGQLERLAGATDTARLRLREWELPDTLQAMDARTSAALPEALQRELAEIEGIG</sequence>
<name>A0AAD3DMW4_9CHLO</name>
<dbReference type="InterPro" id="IPR004328">
    <property type="entry name" value="BRO1_dom"/>
</dbReference>
<dbReference type="SMART" id="SM01041">
    <property type="entry name" value="BRO1"/>
    <property type="match status" value="1"/>
</dbReference>
<dbReference type="PROSITE" id="PS51180">
    <property type="entry name" value="BRO1"/>
    <property type="match status" value="1"/>
</dbReference>
<accession>A0AAD3DMW4</accession>
<evidence type="ECO:0000259" key="1">
    <source>
        <dbReference type="PROSITE" id="PS51180"/>
    </source>
</evidence>
<dbReference type="PANTHER" id="PTHR23030:SF30">
    <property type="entry name" value="TYROSINE-PROTEIN PHOSPHATASE NON-RECEPTOR TYPE 23"/>
    <property type="match status" value="1"/>
</dbReference>
<feature type="domain" description="BRO1" evidence="1">
    <location>
        <begin position="7"/>
        <end position="408"/>
    </location>
</feature>
<dbReference type="Pfam" id="PF03097">
    <property type="entry name" value="BRO1"/>
    <property type="match status" value="1"/>
</dbReference>
<reference evidence="2 3" key="1">
    <citation type="journal article" date="2021" name="Sci. Rep.">
        <title>Genome sequencing of the multicellular alga Astrephomene provides insights into convergent evolution of germ-soma differentiation.</title>
        <authorList>
            <person name="Yamashita S."/>
            <person name="Yamamoto K."/>
            <person name="Matsuzaki R."/>
            <person name="Suzuki S."/>
            <person name="Yamaguchi H."/>
            <person name="Hirooka S."/>
            <person name="Minakuchi Y."/>
            <person name="Miyagishima S."/>
            <person name="Kawachi M."/>
            <person name="Toyoda A."/>
            <person name="Nozaki H."/>
        </authorList>
    </citation>
    <scope>NUCLEOTIDE SEQUENCE [LARGE SCALE GENOMIC DNA]</scope>
    <source>
        <strain evidence="2 3">NIES-4017</strain>
    </source>
</reference>